<sequence length="281" mass="32101">MNLISIDMDGTLLSDDDTISLENKKAIYEAQEKNNIIVISSGRSLHDMQYVLKQEKIKCPFIAGNGATTFYTGNILQQFILPSTVLKKIINTIEKNNMFYKIYTNQGVYIMEEKKKLLYQEIVQFEQDFTKDLYLRKADEQYTQQGLVNVPNFHTIDFSIMSPYKVFVLSFNRKKLEKLYTELAKLGNISMTSAGREKLEIAHGQASKGNALKFIAEYFRVPLENTFAIGDNLNDISMFKAAGKGIAMKNAEQEVMKYASFVTKNYNDNGVAYALRNYILV</sequence>
<dbReference type="CDD" id="cd07516">
    <property type="entry name" value="HAD_Pase"/>
    <property type="match status" value="1"/>
</dbReference>
<dbReference type="Pfam" id="PF08282">
    <property type="entry name" value="Hydrolase_3"/>
    <property type="match status" value="1"/>
</dbReference>
<evidence type="ECO:0000313" key="1">
    <source>
        <dbReference type="EMBL" id="UUI04458.1"/>
    </source>
</evidence>
<dbReference type="InterPro" id="IPR006379">
    <property type="entry name" value="HAD-SF_hydro_IIB"/>
</dbReference>
<dbReference type="PANTHER" id="PTHR10000">
    <property type="entry name" value="PHOSPHOSERINE PHOSPHATASE"/>
    <property type="match status" value="1"/>
</dbReference>
<dbReference type="InterPro" id="IPR000150">
    <property type="entry name" value="Cof"/>
</dbReference>
<protein>
    <submittedName>
        <fullName evidence="1">HAD family hydrolase</fullName>
    </submittedName>
</protein>
<accession>A0ABY5JVQ6</accession>
<organism evidence="1 2">
    <name type="scientific">Oceanobacillus jeddahense</name>
    <dbReference type="NCBI Taxonomy" id="1462527"/>
    <lineage>
        <taxon>Bacteria</taxon>
        <taxon>Bacillati</taxon>
        <taxon>Bacillota</taxon>
        <taxon>Bacilli</taxon>
        <taxon>Bacillales</taxon>
        <taxon>Bacillaceae</taxon>
        <taxon>Oceanobacillus</taxon>
    </lineage>
</organism>
<dbReference type="SFLD" id="SFLDS00003">
    <property type="entry name" value="Haloacid_Dehalogenase"/>
    <property type="match status" value="1"/>
</dbReference>
<keyword evidence="1" id="KW-0378">Hydrolase</keyword>
<dbReference type="Gene3D" id="3.40.50.1000">
    <property type="entry name" value="HAD superfamily/HAD-like"/>
    <property type="match status" value="1"/>
</dbReference>
<dbReference type="PROSITE" id="PS01229">
    <property type="entry name" value="COF_2"/>
    <property type="match status" value="1"/>
</dbReference>
<keyword evidence="2" id="KW-1185">Reference proteome</keyword>
<dbReference type="PROSITE" id="PS01228">
    <property type="entry name" value="COF_1"/>
    <property type="match status" value="1"/>
</dbReference>
<dbReference type="EMBL" id="CP101914">
    <property type="protein sequence ID" value="UUI04458.1"/>
    <property type="molecule type" value="Genomic_DNA"/>
</dbReference>
<dbReference type="InterPro" id="IPR036412">
    <property type="entry name" value="HAD-like_sf"/>
</dbReference>
<name>A0ABY5JVQ6_9BACI</name>
<dbReference type="InterPro" id="IPR023214">
    <property type="entry name" value="HAD_sf"/>
</dbReference>
<gene>
    <name evidence="1" type="ORF">NP439_07335</name>
</gene>
<reference evidence="1" key="1">
    <citation type="submission" date="2022-07" db="EMBL/GenBank/DDBJ databases">
        <title>FELIX.</title>
        <authorList>
            <person name="Wan K.H."/>
            <person name="Park S."/>
            <person name="Lawrence Q."/>
            <person name="Eichenberger J.P."/>
            <person name="Booth B.W."/>
            <person name="Piaggio A.J."/>
            <person name="Chandler J.C."/>
            <person name="Franklin A.B."/>
            <person name="Celniker S.E."/>
        </authorList>
    </citation>
    <scope>NUCLEOTIDE SEQUENCE</scope>
    <source>
        <strain evidence="1">QA-1986 374</strain>
    </source>
</reference>
<dbReference type="NCBIfam" id="TIGR01484">
    <property type="entry name" value="HAD-SF-IIB"/>
    <property type="match status" value="1"/>
</dbReference>
<dbReference type="GO" id="GO:0016787">
    <property type="term" value="F:hydrolase activity"/>
    <property type="evidence" value="ECO:0007669"/>
    <property type="project" value="UniProtKB-KW"/>
</dbReference>
<dbReference type="NCBIfam" id="TIGR00099">
    <property type="entry name" value="Cof-subfamily"/>
    <property type="match status" value="1"/>
</dbReference>
<dbReference type="Proteomes" id="UP001059773">
    <property type="component" value="Chromosome"/>
</dbReference>
<dbReference type="PANTHER" id="PTHR10000:SF55">
    <property type="entry name" value="5-AMINO-6-(5-PHOSPHO-D-RIBITYLAMINO)URACIL PHOSPHATASE YCSE"/>
    <property type="match status" value="1"/>
</dbReference>
<evidence type="ECO:0000313" key="2">
    <source>
        <dbReference type="Proteomes" id="UP001059773"/>
    </source>
</evidence>
<dbReference type="RefSeq" id="WP_256709361.1">
    <property type="nucleotide sequence ID" value="NZ_CP101914.1"/>
</dbReference>
<proteinExistence type="predicted"/>
<dbReference type="SUPFAM" id="SSF56784">
    <property type="entry name" value="HAD-like"/>
    <property type="match status" value="1"/>
</dbReference>
<dbReference type="SFLD" id="SFLDG01140">
    <property type="entry name" value="C2.B:_Phosphomannomutase_and_P"/>
    <property type="match status" value="1"/>
</dbReference>
<dbReference type="Gene3D" id="3.30.1240.10">
    <property type="match status" value="1"/>
</dbReference>